<name>A0A059D2H8_EUCGR</name>
<feature type="region of interest" description="Disordered" evidence="1">
    <location>
        <begin position="16"/>
        <end position="84"/>
    </location>
</feature>
<feature type="compositionally biased region" description="Gly residues" evidence="1">
    <location>
        <begin position="29"/>
        <end position="38"/>
    </location>
</feature>
<dbReference type="Gramene" id="KCW84405">
    <property type="protein sequence ID" value="KCW84405"/>
    <property type="gene ID" value="EUGRSUZ_B01261"/>
</dbReference>
<dbReference type="InParanoid" id="A0A059D2H8"/>
<proteinExistence type="predicted"/>
<organism evidence="2">
    <name type="scientific">Eucalyptus grandis</name>
    <name type="common">Flooded gum</name>
    <dbReference type="NCBI Taxonomy" id="71139"/>
    <lineage>
        <taxon>Eukaryota</taxon>
        <taxon>Viridiplantae</taxon>
        <taxon>Streptophyta</taxon>
        <taxon>Embryophyta</taxon>
        <taxon>Tracheophyta</taxon>
        <taxon>Spermatophyta</taxon>
        <taxon>Magnoliopsida</taxon>
        <taxon>eudicotyledons</taxon>
        <taxon>Gunneridae</taxon>
        <taxon>Pentapetalae</taxon>
        <taxon>rosids</taxon>
        <taxon>malvids</taxon>
        <taxon>Myrtales</taxon>
        <taxon>Myrtaceae</taxon>
        <taxon>Myrtoideae</taxon>
        <taxon>Eucalypteae</taxon>
        <taxon>Eucalyptus</taxon>
    </lineage>
</organism>
<sequence>MATIGFVRIAEEAINGSSGATAGPRGASSGFGGLGVEGMVGMEEDPPEAGMAAPGEGRRGAMSGESPWKGGTRGSNNRAGGDEIAVAGSVAELSSSEARDCEGRARKDTMIADDTNQEDTILMIKK</sequence>
<accession>A0A059D2H8</accession>
<evidence type="ECO:0000256" key="1">
    <source>
        <dbReference type="SAM" id="MobiDB-lite"/>
    </source>
</evidence>
<evidence type="ECO:0000313" key="2">
    <source>
        <dbReference type="EMBL" id="KCW84405.1"/>
    </source>
</evidence>
<dbReference type="EMBL" id="KK198754">
    <property type="protein sequence ID" value="KCW84405.1"/>
    <property type="molecule type" value="Genomic_DNA"/>
</dbReference>
<protein>
    <submittedName>
        <fullName evidence="2">Uncharacterized protein</fullName>
    </submittedName>
</protein>
<gene>
    <name evidence="2" type="ORF">EUGRSUZ_B01261</name>
</gene>
<reference evidence="2" key="1">
    <citation type="submission" date="2013-07" db="EMBL/GenBank/DDBJ databases">
        <title>The genome of Eucalyptus grandis.</title>
        <authorList>
            <person name="Schmutz J."/>
            <person name="Hayes R."/>
            <person name="Myburg A."/>
            <person name="Tuskan G."/>
            <person name="Grattapaglia D."/>
            <person name="Rokhsar D.S."/>
        </authorList>
    </citation>
    <scope>NUCLEOTIDE SEQUENCE</scope>
    <source>
        <tissue evidence="2">Leaf extractions</tissue>
    </source>
</reference>
<dbReference type="AlphaFoldDB" id="A0A059D2H8"/>